<gene>
    <name evidence="3" type="ORF">POL58_41145</name>
</gene>
<protein>
    <recommendedName>
        <fullName evidence="5">DUF3352 domain-containing protein</fullName>
    </recommendedName>
</protein>
<evidence type="ECO:0000256" key="2">
    <source>
        <dbReference type="SAM" id="SignalP"/>
    </source>
</evidence>
<dbReference type="Proteomes" id="UP001217838">
    <property type="component" value="Unassembled WGS sequence"/>
</dbReference>
<feature type="compositionally biased region" description="Pro residues" evidence="1">
    <location>
        <begin position="165"/>
        <end position="188"/>
    </location>
</feature>
<dbReference type="RefSeq" id="WP_272008288.1">
    <property type="nucleotide sequence ID" value="NZ_JAQNDN010000024.1"/>
</dbReference>
<evidence type="ECO:0008006" key="5">
    <source>
        <dbReference type="Google" id="ProtNLM"/>
    </source>
</evidence>
<feature type="compositionally biased region" description="Pro residues" evidence="1">
    <location>
        <begin position="196"/>
        <end position="216"/>
    </location>
</feature>
<evidence type="ECO:0000313" key="4">
    <source>
        <dbReference type="Proteomes" id="UP001217838"/>
    </source>
</evidence>
<proteinExistence type="predicted"/>
<evidence type="ECO:0000256" key="1">
    <source>
        <dbReference type="SAM" id="MobiDB-lite"/>
    </source>
</evidence>
<reference evidence="3 4" key="1">
    <citation type="submission" date="2022-11" db="EMBL/GenBank/DDBJ databases">
        <title>Minimal conservation of predation-associated metabolite biosynthetic gene clusters underscores biosynthetic potential of Myxococcota including descriptions for ten novel species: Archangium lansinium sp. nov., Myxococcus landrumus sp. nov., Nannocystis bai.</title>
        <authorList>
            <person name="Ahearne A."/>
            <person name="Stevens C."/>
            <person name="Dowd S."/>
        </authorList>
    </citation>
    <scope>NUCLEOTIDE SEQUENCE [LARGE SCALE GENOMIC DNA]</scope>
    <source>
        <strain evidence="3 4">NCELM</strain>
    </source>
</reference>
<evidence type="ECO:0000313" key="3">
    <source>
        <dbReference type="EMBL" id="MDC0674226.1"/>
    </source>
</evidence>
<keyword evidence="4" id="KW-1185">Reference proteome</keyword>
<dbReference type="PROSITE" id="PS51257">
    <property type="entry name" value="PROKAR_LIPOPROTEIN"/>
    <property type="match status" value="1"/>
</dbReference>
<comment type="caution">
    <text evidence="3">The sequence shown here is derived from an EMBL/GenBank/DDBJ whole genome shotgun (WGS) entry which is preliminary data.</text>
</comment>
<dbReference type="EMBL" id="JAQNDN010000024">
    <property type="protein sequence ID" value="MDC0674226.1"/>
    <property type="molecule type" value="Genomic_DNA"/>
</dbReference>
<sequence length="703" mass="74367">MPHALARPRLGLGLAAVLALACGRGGAGGGSDDPSDPALKAIHARMPPLERPTVSQTPGFVEGGFVYMALRPGALQKYLQSLPLDPDTARDVARAGVDLGFDPRVDDISARLGLDPEAFVTVTIARPIAATMPGVREALQRAGSAPGLPNPFPGAATTPADVAPWPGPRPTPPPIRPPEPPPPSPPRPYQDSVPVQPVPPIPPSEPWKPPPPPGPSPDQEAMARGAGSLAIHSRAHLPAKDPAALPGLLARQVRKERPPEIATLCGQIGPSEFCFGDASALLVVRKEQAAVVLDLFMFPAGTGAAWDPDRVPAITSGLAAAPATLPVLSTLRGDFAAYADAAAVPALAEVVEIADAVGDLRWYEPSQRSERVTRALNQRAALEQLRETRRMFAGMRLEASVDPETVQMTMSWEPADGAAADLAEKTFSRAQAGVGVPTLAGLCDGALACWRSSGLPAFAGLGELAIGLYGRDERAFKDAIDNAGDFGPVVVMLETWPSALGMVERWGREQKGMEAGIIRTVLDIVGRVEGTGGSLRSLQFADRNVQTDYVAYSRVQGQDLALFRSLVGLSSLRFSPATVPGVDAKVESASIAGADAPAQFFLVTDPGTVRLADKDVEFGWIVVADGQDRLKWMLADLERDKETNPAFYGELPDLWRLVSSFEGGPRDAGFLQSWLTGRGFRLAADVVGGRVRLDAEFARRPAK</sequence>
<feature type="chain" id="PRO_5045800476" description="DUF3352 domain-containing protein" evidence="2">
    <location>
        <begin position="28"/>
        <end position="703"/>
    </location>
</feature>
<organism evidence="3 4">
    <name type="scientific">Nannocystis radixulma</name>
    <dbReference type="NCBI Taxonomy" id="2995305"/>
    <lineage>
        <taxon>Bacteria</taxon>
        <taxon>Pseudomonadati</taxon>
        <taxon>Myxococcota</taxon>
        <taxon>Polyangia</taxon>
        <taxon>Nannocystales</taxon>
        <taxon>Nannocystaceae</taxon>
        <taxon>Nannocystis</taxon>
    </lineage>
</organism>
<keyword evidence="2" id="KW-0732">Signal</keyword>
<name>A0ABT5BMP5_9BACT</name>
<feature type="signal peptide" evidence="2">
    <location>
        <begin position="1"/>
        <end position="27"/>
    </location>
</feature>
<accession>A0ABT5BMP5</accession>
<feature type="region of interest" description="Disordered" evidence="1">
    <location>
        <begin position="140"/>
        <end position="225"/>
    </location>
</feature>